<proteinExistence type="predicted"/>
<accession>A0A975YYR4</accession>
<gene>
    <name evidence="1" type="ORF">uav_158</name>
</gene>
<dbReference type="Proteomes" id="UP001058093">
    <property type="component" value="Segment"/>
</dbReference>
<keyword evidence="2" id="KW-1185">Reference proteome</keyword>
<organism evidence="1 2">
    <name type="scientific">Pseudomonas phage UAVern</name>
    <dbReference type="NCBI Taxonomy" id="2856997"/>
    <lineage>
        <taxon>Viruses</taxon>
        <taxon>Duplodnaviria</taxon>
        <taxon>Heunggongvirae</taxon>
        <taxon>Uroviricota</taxon>
        <taxon>Caudoviricetes</taxon>
        <taxon>Vandenendeviridae</taxon>
        <taxon>Gorskivirinae</taxon>
        <taxon>Uavernvirus</taxon>
        <taxon>Uavernvirus uavern</taxon>
    </lineage>
</organism>
<sequence length="61" mass="7361">MYRLLRLIITGYWHDKPKHMHKWETQETLYKAPRHGTNGFSSKTYVLRCSDCGDICKREIF</sequence>
<evidence type="ECO:0000313" key="1">
    <source>
        <dbReference type="EMBL" id="QYW06689.1"/>
    </source>
</evidence>
<evidence type="ECO:0000313" key="2">
    <source>
        <dbReference type="Proteomes" id="UP001058093"/>
    </source>
</evidence>
<dbReference type="EMBL" id="MZ605293">
    <property type="protein sequence ID" value="QYW06689.1"/>
    <property type="molecule type" value="Genomic_DNA"/>
</dbReference>
<name>A0A975YYR4_9CAUD</name>
<reference evidence="1" key="1">
    <citation type="submission" date="2021-07" db="EMBL/GenBank/DDBJ databases">
        <title>Complete genome sequence and phylogenomic analysis of the two lytic bacteriophage isolated from terrestrial biotopes of Antarctica.</title>
        <authorList>
            <person name="Holovan V."/>
            <person name="Rabalski L."/>
            <person name="Zlatohurska M."/>
            <person name="Andriichuk O."/>
            <person name="Budzanivska I."/>
            <person name="Shevchenko O."/>
            <person name="Gupalo A."/>
        </authorList>
    </citation>
    <scope>NUCLEOTIDE SEQUENCE</scope>
</reference>
<protein>
    <submittedName>
        <fullName evidence="1">Uncharacterized protein</fullName>
    </submittedName>
</protein>